<dbReference type="SUPFAM" id="SSF53098">
    <property type="entry name" value="Ribonuclease H-like"/>
    <property type="match status" value="1"/>
</dbReference>
<dbReference type="EMBL" id="FR695877">
    <property type="protein sequence ID" value="CBX30662.1"/>
    <property type="molecule type" value="Genomic_DNA"/>
</dbReference>
<dbReference type="EMBL" id="FR695868">
    <property type="protein sequence ID" value="CBX28297.1"/>
    <property type="molecule type" value="Genomic_DNA"/>
</dbReference>
<evidence type="ECO:0000313" key="2">
    <source>
        <dbReference type="EMBL" id="CBX30546.1"/>
    </source>
</evidence>
<organism evidence="1">
    <name type="scientific">uncultured Desulfobacterium sp</name>
    <dbReference type="NCBI Taxonomy" id="201089"/>
    <lineage>
        <taxon>Bacteria</taxon>
        <taxon>Pseudomonadati</taxon>
        <taxon>Thermodesulfobacteriota</taxon>
        <taxon>Desulfobacteria</taxon>
        <taxon>Desulfobacterales</taxon>
        <taxon>Desulfobacteriaceae</taxon>
        <taxon>Desulfobacterium</taxon>
        <taxon>environmental samples</taxon>
    </lineage>
</organism>
<name>E1YCK3_9BACT</name>
<accession>E1YCK3</accession>
<gene>
    <name evidence="3" type="ORF">N47_E41740</name>
    <name evidence="1" type="ORF">N47_G36210</name>
    <name evidence="2" type="ORF">N47_K27860</name>
</gene>
<dbReference type="AlphaFoldDB" id="E1YCK3"/>
<evidence type="ECO:0000313" key="1">
    <source>
        <dbReference type="EMBL" id="CBX28297.1"/>
    </source>
</evidence>
<dbReference type="EMBL" id="FR695876">
    <property type="protein sequence ID" value="CBX30546.1"/>
    <property type="molecule type" value="Genomic_DNA"/>
</dbReference>
<dbReference type="InterPro" id="IPR012337">
    <property type="entry name" value="RNaseH-like_sf"/>
</dbReference>
<proteinExistence type="predicted"/>
<sequence length="336" mass="38033">MFCVPLCAELHEGVAILRQFQDKAEPLVYGHAKVSVTSLMAAMAADIVSALGKKCILVLDAYFAVAPVFAILQQVQDDGCQRLLHIVTRAKSNVVAYQDPPLKSAMPGRPRKYGTKIRLIQVFEAKAEHFEQTIIELYGKPKSLCFLCLDLIWKPLGKKVRFVLVADGSERFILMCSDLTLSAPDIILAYSYRFKIEVSFKVLKHLMGSFFYRFWTHAWPRIGKQTTSDLSHAAEDVRKIRLISQTANAIEAFANFGCIATGILQIISLNFYQTIWSKYPGWLRTVTSTIPSEEIVKSVIQEEYYFNFRFFNNCAIYPIIMSKSKKLPPDRIPLAA</sequence>
<reference evidence="1" key="1">
    <citation type="journal article" date="2011" name="Environ. Microbiol.">
        <title>Genomic insights into the metabolic potential of the polycyclic aromatic hydrocarbon degrading sulfate-reducing Deltaproteobacterium N47.</title>
        <authorList>
            <person name="Bergmann F."/>
            <person name="Selesi D."/>
            <person name="Weinmaier T."/>
            <person name="Tischler P."/>
            <person name="Rattei T."/>
            <person name="Meckenstock R.U."/>
        </authorList>
    </citation>
    <scope>NUCLEOTIDE SEQUENCE</scope>
</reference>
<evidence type="ECO:0000313" key="3">
    <source>
        <dbReference type="EMBL" id="CBX30662.1"/>
    </source>
</evidence>
<protein>
    <submittedName>
        <fullName evidence="1">Uncharacterized protein</fullName>
    </submittedName>
</protein>